<dbReference type="RefSeq" id="WP_265683044.1">
    <property type="nucleotide sequence ID" value="NZ_CP120863.1"/>
</dbReference>
<keyword evidence="3" id="KW-1185">Reference proteome</keyword>
<accession>A0ABY8F5Z3</accession>
<name>A0ABY8F5Z3_9HYPH</name>
<proteinExistence type="predicted"/>
<dbReference type="SUPFAM" id="SSF53850">
    <property type="entry name" value="Periplasmic binding protein-like II"/>
    <property type="match status" value="1"/>
</dbReference>
<sequence length="300" mass="33861">MRSAYLKIALAKIAIVVSSVIAFAGTSEVVTIKPYGQDDQRYRYAQILLEMSLEKAGQTARVRQLDTELSRDRLLQELIDGEIIHVTAEAPKPGWEENLLTIRIPIRKGIQGHRLFLINKRDQPAISQVETLEDLLAFPTGSGAQWSTRRVMENAGFQVVTAPEYKTLFDMLKLGRFTTFSRGLNEIFQEQAVFSKTNPNLVVEETLCLFIPLPTYFFVSPKHPELARQIETGLRQMISDGSFDKHFLDFHGDDIARAKLEGRKIFSIANPNLSPLTPLDDKSLWLDPRNLRGNASDSDS</sequence>
<evidence type="ECO:0000256" key="1">
    <source>
        <dbReference type="SAM" id="SignalP"/>
    </source>
</evidence>
<organism evidence="2 3">
    <name type="scientific">Roseibium porphyridii</name>
    <dbReference type="NCBI Taxonomy" id="2866279"/>
    <lineage>
        <taxon>Bacteria</taxon>
        <taxon>Pseudomonadati</taxon>
        <taxon>Pseudomonadota</taxon>
        <taxon>Alphaproteobacteria</taxon>
        <taxon>Hyphomicrobiales</taxon>
        <taxon>Stappiaceae</taxon>
        <taxon>Roseibium</taxon>
    </lineage>
</organism>
<evidence type="ECO:0008006" key="4">
    <source>
        <dbReference type="Google" id="ProtNLM"/>
    </source>
</evidence>
<evidence type="ECO:0000313" key="2">
    <source>
        <dbReference type="EMBL" id="WFE90907.1"/>
    </source>
</evidence>
<protein>
    <recommendedName>
        <fullName evidence="4">Transporter substrate-binding domain-containing protein</fullName>
    </recommendedName>
</protein>
<feature type="chain" id="PRO_5046526777" description="Transporter substrate-binding domain-containing protein" evidence="1">
    <location>
        <begin position="25"/>
        <end position="300"/>
    </location>
</feature>
<evidence type="ECO:0000313" key="3">
    <source>
        <dbReference type="Proteomes" id="UP001209803"/>
    </source>
</evidence>
<dbReference type="Proteomes" id="UP001209803">
    <property type="component" value="Chromosome"/>
</dbReference>
<dbReference type="EMBL" id="CP120863">
    <property type="protein sequence ID" value="WFE90907.1"/>
    <property type="molecule type" value="Genomic_DNA"/>
</dbReference>
<feature type="signal peptide" evidence="1">
    <location>
        <begin position="1"/>
        <end position="24"/>
    </location>
</feature>
<reference evidence="2 3" key="1">
    <citation type="submission" date="2023-03" db="EMBL/GenBank/DDBJ databases">
        <title>Roseibium porphyridii sp. nov. and Roseibium rhodosorbium sp. nov. isolated from marine algae, Porphyridium cruentum and Rhodosorus marinus, respectively.</title>
        <authorList>
            <person name="Lee M.W."/>
            <person name="Choi B.J."/>
            <person name="Lee J.K."/>
            <person name="Choi D.G."/>
            <person name="Baek J.H."/>
            <person name="Bayburt H."/>
            <person name="Kim J.M."/>
            <person name="Han D.M."/>
            <person name="Kim K.H."/>
            <person name="Jeon C.O."/>
        </authorList>
    </citation>
    <scope>NUCLEOTIDE SEQUENCE [LARGE SCALE GENOMIC DNA]</scope>
    <source>
        <strain evidence="2 3">KMA01</strain>
    </source>
</reference>
<keyword evidence="1" id="KW-0732">Signal</keyword>
<gene>
    <name evidence="2" type="ORF">K1718_06045</name>
</gene>